<keyword evidence="3" id="KW-1185">Reference proteome</keyword>
<gene>
    <name evidence="2" type="ORF">GNZ13_28775</name>
</gene>
<reference evidence="2 3" key="1">
    <citation type="submission" date="2019-11" db="EMBL/GenBank/DDBJ databases">
        <title>Metabolism of dissolved organic matter in forest soils.</title>
        <authorList>
            <person name="Cyle K.T."/>
            <person name="Wilhelm R.C."/>
            <person name="Martinez C.E."/>
        </authorList>
    </citation>
    <scope>NUCLEOTIDE SEQUENCE [LARGE SCALE GENOMIC DNA]</scope>
    <source>
        <strain evidence="2 3">5N</strain>
    </source>
</reference>
<dbReference type="AlphaFoldDB" id="A0A972NRK6"/>
<feature type="region of interest" description="Disordered" evidence="1">
    <location>
        <begin position="1"/>
        <end position="21"/>
    </location>
</feature>
<protein>
    <submittedName>
        <fullName evidence="2">Uncharacterized protein</fullName>
    </submittedName>
</protein>
<comment type="caution">
    <text evidence="2">The sequence shown here is derived from an EMBL/GenBank/DDBJ whole genome shotgun (WGS) entry which is preliminary data.</text>
</comment>
<name>A0A972NRK6_9BURK</name>
<evidence type="ECO:0000313" key="3">
    <source>
        <dbReference type="Proteomes" id="UP000655523"/>
    </source>
</evidence>
<accession>A0A972NRK6</accession>
<dbReference type="EMBL" id="WOEZ01000168">
    <property type="protein sequence ID" value="NPT58443.1"/>
    <property type="molecule type" value="Genomic_DNA"/>
</dbReference>
<proteinExistence type="predicted"/>
<organism evidence="2 3">
    <name type="scientific">Paraburkholderia elongata</name>
    <dbReference type="NCBI Taxonomy" id="2675747"/>
    <lineage>
        <taxon>Bacteria</taxon>
        <taxon>Pseudomonadati</taxon>
        <taxon>Pseudomonadota</taxon>
        <taxon>Betaproteobacteria</taxon>
        <taxon>Burkholderiales</taxon>
        <taxon>Burkholderiaceae</taxon>
        <taxon>Paraburkholderia</taxon>
    </lineage>
</organism>
<evidence type="ECO:0000313" key="2">
    <source>
        <dbReference type="EMBL" id="NPT58443.1"/>
    </source>
</evidence>
<dbReference type="RefSeq" id="WP_172170917.1">
    <property type="nucleotide sequence ID" value="NZ_WOEZ01000168.1"/>
</dbReference>
<evidence type="ECO:0000256" key="1">
    <source>
        <dbReference type="SAM" id="MobiDB-lite"/>
    </source>
</evidence>
<dbReference type="Proteomes" id="UP000655523">
    <property type="component" value="Unassembled WGS sequence"/>
</dbReference>
<sequence>MKDPNTTDMVTPGQPPSAQKQLDELPGLVGALDPAIFGTSGRKLPFVLMIFAGMGDHRRRIGRRVRLIKHLHDLQQIAVVLAADDHLTGRLDVSGHALHAQHIGHE</sequence>